<name>A0ABR4IV62_9EURO</name>
<protein>
    <submittedName>
        <fullName evidence="1">Uncharacterized protein</fullName>
    </submittedName>
</protein>
<dbReference type="Proteomes" id="UP001610446">
    <property type="component" value="Unassembled WGS sequence"/>
</dbReference>
<proteinExistence type="predicted"/>
<comment type="caution">
    <text evidence="1">The sequence shown here is derived from an EMBL/GenBank/DDBJ whole genome shotgun (WGS) entry which is preliminary data.</text>
</comment>
<reference evidence="1 2" key="1">
    <citation type="submission" date="2024-07" db="EMBL/GenBank/DDBJ databases">
        <title>Section-level genome sequencing and comparative genomics of Aspergillus sections Usti and Cavernicolus.</title>
        <authorList>
            <consortium name="Lawrence Berkeley National Laboratory"/>
            <person name="Nybo J.L."/>
            <person name="Vesth T.C."/>
            <person name="Theobald S."/>
            <person name="Frisvad J.C."/>
            <person name="Larsen T.O."/>
            <person name="Kjaerboelling I."/>
            <person name="Rothschild-Mancinelli K."/>
            <person name="Lyhne E.K."/>
            <person name="Kogle M.E."/>
            <person name="Barry K."/>
            <person name="Clum A."/>
            <person name="Na H."/>
            <person name="Ledsgaard L."/>
            <person name="Lin J."/>
            <person name="Lipzen A."/>
            <person name="Kuo A."/>
            <person name="Riley R."/>
            <person name="Mondo S."/>
            <person name="Labutti K."/>
            <person name="Haridas S."/>
            <person name="Pangalinan J."/>
            <person name="Salamov A.A."/>
            <person name="Simmons B.A."/>
            <person name="Magnuson J.K."/>
            <person name="Chen J."/>
            <person name="Drula E."/>
            <person name="Henrissat B."/>
            <person name="Wiebenga A."/>
            <person name="Lubbers R.J."/>
            <person name="Gomes A.C."/>
            <person name="Makela M.R."/>
            <person name="Stajich J."/>
            <person name="Grigoriev I.V."/>
            <person name="Mortensen U.H."/>
            <person name="De Vries R.P."/>
            <person name="Baker S.E."/>
            <person name="Andersen M.R."/>
        </authorList>
    </citation>
    <scope>NUCLEOTIDE SEQUENCE [LARGE SCALE GENOMIC DNA]</scope>
    <source>
        <strain evidence="1 2">CBS 123904</strain>
    </source>
</reference>
<evidence type="ECO:0000313" key="1">
    <source>
        <dbReference type="EMBL" id="KAL2830728.1"/>
    </source>
</evidence>
<accession>A0ABR4IV62</accession>
<evidence type="ECO:0000313" key="2">
    <source>
        <dbReference type="Proteomes" id="UP001610446"/>
    </source>
</evidence>
<sequence length="173" mass="19697">MGNSRLVQMDQSGGVSPADIRCTKRRASLDHSRSRVSESMSSTCSSLSVFLFQPPLVNSSLPFPLDPATCMYACQCPIDWKREIINLLLISSAYTLPFVSPCLKSLLTRYRVVVQQRPAVYTPQQSRREAHLQRPRKPPVQEYNVFNPKDKVAPSLYRGDCLPRMQENHFIPR</sequence>
<gene>
    <name evidence="1" type="ORF">BJY01DRAFT_111306</name>
</gene>
<organism evidence="1 2">
    <name type="scientific">Aspergillus pseudoustus</name>
    <dbReference type="NCBI Taxonomy" id="1810923"/>
    <lineage>
        <taxon>Eukaryota</taxon>
        <taxon>Fungi</taxon>
        <taxon>Dikarya</taxon>
        <taxon>Ascomycota</taxon>
        <taxon>Pezizomycotina</taxon>
        <taxon>Eurotiomycetes</taxon>
        <taxon>Eurotiomycetidae</taxon>
        <taxon>Eurotiales</taxon>
        <taxon>Aspergillaceae</taxon>
        <taxon>Aspergillus</taxon>
        <taxon>Aspergillus subgen. Nidulantes</taxon>
    </lineage>
</organism>
<keyword evidence="2" id="KW-1185">Reference proteome</keyword>
<dbReference type="EMBL" id="JBFXLU010000297">
    <property type="protein sequence ID" value="KAL2830728.1"/>
    <property type="molecule type" value="Genomic_DNA"/>
</dbReference>